<dbReference type="GO" id="GO:0016705">
    <property type="term" value="F:oxidoreductase activity, acting on paired donors, with incorporation or reduction of molecular oxygen"/>
    <property type="evidence" value="ECO:0007669"/>
    <property type="project" value="InterPro"/>
</dbReference>
<dbReference type="PANTHER" id="PTHR46206:SF1">
    <property type="entry name" value="P450, PUTATIVE (EUROFUNG)-RELATED"/>
    <property type="match status" value="1"/>
</dbReference>
<evidence type="ECO:0000256" key="7">
    <source>
        <dbReference type="ARBA" id="ARBA00023033"/>
    </source>
</evidence>
<dbReference type="CDD" id="cd11041">
    <property type="entry name" value="CYP503A1-like"/>
    <property type="match status" value="1"/>
</dbReference>
<dbReference type="SUPFAM" id="SSF48264">
    <property type="entry name" value="Cytochrome P450"/>
    <property type="match status" value="1"/>
</dbReference>
<evidence type="ECO:0000256" key="6">
    <source>
        <dbReference type="ARBA" id="ARBA00023004"/>
    </source>
</evidence>
<reference evidence="10 11" key="1">
    <citation type="submission" date="2015-10" db="EMBL/GenBank/DDBJ databases">
        <title>Full genome of DAOMC 229536 Phialocephala scopiformis, a fungal endophyte of spruce producing the potent anti-insectan compound rugulosin.</title>
        <authorList>
            <consortium name="DOE Joint Genome Institute"/>
            <person name="Walker A.K."/>
            <person name="Frasz S.L."/>
            <person name="Seifert K.A."/>
            <person name="Miller J.D."/>
            <person name="Mondo S.J."/>
            <person name="Labutti K."/>
            <person name="Lipzen A."/>
            <person name="Dockter R."/>
            <person name="Kennedy M."/>
            <person name="Grigoriev I.V."/>
            <person name="Spatafora J.W."/>
        </authorList>
    </citation>
    <scope>NUCLEOTIDE SEQUENCE [LARGE SCALE GENOMIC DNA]</scope>
    <source>
        <strain evidence="10 11">CBS 120377</strain>
    </source>
</reference>
<keyword evidence="3 8" id="KW-0349">Heme</keyword>
<dbReference type="InterPro" id="IPR017972">
    <property type="entry name" value="Cyt_P450_CS"/>
</dbReference>
<gene>
    <name evidence="10" type="ORF">LY89DRAFT_153091</name>
</gene>
<dbReference type="PANTHER" id="PTHR46206">
    <property type="entry name" value="CYTOCHROME P450"/>
    <property type="match status" value="1"/>
</dbReference>
<dbReference type="InParanoid" id="A0A194X2Q1"/>
<keyword evidence="5 9" id="KW-0560">Oxidoreductase</keyword>
<dbReference type="GO" id="GO:0005506">
    <property type="term" value="F:iron ion binding"/>
    <property type="evidence" value="ECO:0007669"/>
    <property type="project" value="InterPro"/>
</dbReference>
<dbReference type="PRINTS" id="PR00465">
    <property type="entry name" value="EP450IV"/>
</dbReference>
<evidence type="ECO:0000256" key="2">
    <source>
        <dbReference type="ARBA" id="ARBA00010617"/>
    </source>
</evidence>
<dbReference type="InterPro" id="IPR001128">
    <property type="entry name" value="Cyt_P450"/>
</dbReference>
<dbReference type="EMBL" id="KQ947421">
    <property type="protein sequence ID" value="KUJ14117.1"/>
    <property type="molecule type" value="Genomic_DNA"/>
</dbReference>
<dbReference type="InterPro" id="IPR036396">
    <property type="entry name" value="Cyt_P450_sf"/>
</dbReference>
<proteinExistence type="inferred from homology"/>
<evidence type="ECO:0000256" key="9">
    <source>
        <dbReference type="RuleBase" id="RU000461"/>
    </source>
</evidence>
<evidence type="ECO:0000256" key="1">
    <source>
        <dbReference type="ARBA" id="ARBA00001971"/>
    </source>
</evidence>
<comment type="similarity">
    <text evidence="2 9">Belongs to the cytochrome P450 family.</text>
</comment>
<keyword evidence="6 8" id="KW-0408">Iron</keyword>
<dbReference type="RefSeq" id="XP_018068472.1">
    <property type="nucleotide sequence ID" value="XM_018205428.1"/>
</dbReference>
<dbReference type="Pfam" id="PF00067">
    <property type="entry name" value="p450"/>
    <property type="match status" value="1"/>
</dbReference>
<dbReference type="OrthoDB" id="1844152at2759"/>
<name>A0A194X2Q1_MOLSC</name>
<sequence>MTFDQLSIALASLAILIVVAYTAHAKLRFEGLPTNLPWVGRQYGFLADLRTRAGSMGNLLPSIESGYRKYSKAGINFILPCFDRAFILVPGSQVKWITEQADNVLSAASMQIEVLQTDYTLLDPSMARNPIHETIVRRDLTRSLGALIPDIHEELNVAIDEYLGKDTENWVDISVFSDMQKIVARISNRIFVGLPLCRNEEYLVNAGKFATDIAVTGAVMRSIPGIIKPLLAWIVILPNRWHLYKCSKHLLPFVRQRIADLSARRQGESKAGLNDFTTWYLDEVADHPDAAERAPEKVVKRLMTVNFAAIHTSTFTATNIIFDLLSSPNAAENIQEIREEMLHVLSEHGGKWDKNAVAQLVKTDSAVRESLRISTFMSHGMDRMVVSPDGVTMQDGLHLPAGSRIATSTFAIHHDDDIYENSRTYDPFRFSRIRETATMTKTTQGNGGEQKDFTKLLESKNLSTVTTSDTFLSFGHGRHACPGRFFAATEMKLLLACIILNYEFKALEARPPNQYIGGAILPPMQATISIKRRQH</sequence>
<keyword evidence="11" id="KW-1185">Reference proteome</keyword>
<dbReference type="AlphaFoldDB" id="A0A194X2Q1"/>
<comment type="cofactor">
    <cofactor evidence="1 8">
        <name>heme</name>
        <dbReference type="ChEBI" id="CHEBI:30413"/>
    </cofactor>
</comment>
<evidence type="ECO:0000313" key="10">
    <source>
        <dbReference type="EMBL" id="KUJ14117.1"/>
    </source>
</evidence>
<dbReference type="GO" id="GO:0004497">
    <property type="term" value="F:monooxygenase activity"/>
    <property type="evidence" value="ECO:0007669"/>
    <property type="project" value="UniProtKB-KW"/>
</dbReference>
<accession>A0A194X2Q1</accession>
<protein>
    <submittedName>
        <fullName evidence="10">Cytochrome P450</fullName>
    </submittedName>
</protein>
<organism evidence="10 11">
    <name type="scientific">Mollisia scopiformis</name>
    <name type="common">Conifer needle endophyte fungus</name>
    <name type="synonym">Phialocephala scopiformis</name>
    <dbReference type="NCBI Taxonomy" id="149040"/>
    <lineage>
        <taxon>Eukaryota</taxon>
        <taxon>Fungi</taxon>
        <taxon>Dikarya</taxon>
        <taxon>Ascomycota</taxon>
        <taxon>Pezizomycotina</taxon>
        <taxon>Leotiomycetes</taxon>
        <taxon>Helotiales</taxon>
        <taxon>Mollisiaceae</taxon>
        <taxon>Mollisia</taxon>
    </lineage>
</organism>
<dbReference type="KEGG" id="psco:LY89DRAFT_153091"/>
<evidence type="ECO:0000256" key="8">
    <source>
        <dbReference type="PIRSR" id="PIRSR602403-1"/>
    </source>
</evidence>
<dbReference type="Proteomes" id="UP000070700">
    <property type="component" value="Unassembled WGS sequence"/>
</dbReference>
<dbReference type="InterPro" id="IPR002403">
    <property type="entry name" value="Cyt_P450_E_grp-IV"/>
</dbReference>
<keyword evidence="4 8" id="KW-0479">Metal-binding</keyword>
<dbReference type="GO" id="GO:0020037">
    <property type="term" value="F:heme binding"/>
    <property type="evidence" value="ECO:0007669"/>
    <property type="project" value="InterPro"/>
</dbReference>
<dbReference type="Gene3D" id="1.10.630.10">
    <property type="entry name" value="Cytochrome P450"/>
    <property type="match status" value="1"/>
</dbReference>
<feature type="binding site" description="axial binding residue" evidence="8">
    <location>
        <position position="481"/>
    </location>
    <ligand>
        <name>heme</name>
        <dbReference type="ChEBI" id="CHEBI:30413"/>
    </ligand>
    <ligandPart>
        <name>Fe</name>
        <dbReference type="ChEBI" id="CHEBI:18248"/>
    </ligandPart>
</feature>
<evidence type="ECO:0000313" key="11">
    <source>
        <dbReference type="Proteomes" id="UP000070700"/>
    </source>
</evidence>
<dbReference type="PROSITE" id="PS00086">
    <property type="entry name" value="CYTOCHROME_P450"/>
    <property type="match status" value="1"/>
</dbReference>
<keyword evidence="7 9" id="KW-0503">Monooxygenase</keyword>
<dbReference type="GeneID" id="28815154"/>
<evidence type="ECO:0000256" key="3">
    <source>
        <dbReference type="ARBA" id="ARBA00022617"/>
    </source>
</evidence>
<evidence type="ECO:0000256" key="5">
    <source>
        <dbReference type="ARBA" id="ARBA00023002"/>
    </source>
</evidence>
<evidence type="ECO:0000256" key="4">
    <source>
        <dbReference type="ARBA" id="ARBA00022723"/>
    </source>
</evidence>